<proteinExistence type="predicted"/>
<comment type="caution">
    <text evidence="1">The sequence shown here is derived from an EMBL/GenBank/DDBJ whole genome shotgun (WGS) entry which is preliminary data.</text>
</comment>
<name>A0ABU1ITM4_9BACL</name>
<gene>
    <name evidence="1" type="ORF">JOC58_000494</name>
</gene>
<evidence type="ECO:0000313" key="2">
    <source>
        <dbReference type="Proteomes" id="UP001185028"/>
    </source>
</evidence>
<reference evidence="1 2" key="1">
    <citation type="submission" date="2023-07" db="EMBL/GenBank/DDBJ databases">
        <title>Genomic Encyclopedia of Type Strains, Phase IV (KMG-IV): sequencing the most valuable type-strain genomes for metagenomic binning, comparative biology and taxonomic classification.</title>
        <authorList>
            <person name="Goeker M."/>
        </authorList>
    </citation>
    <scope>NUCLEOTIDE SEQUENCE [LARGE SCALE GENOMIC DNA]</scope>
    <source>
        <strain evidence="1 2">DSM 22170</strain>
    </source>
</reference>
<dbReference type="Proteomes" id="UP001185028">
    <property type="component" value="Unassembled WGS sequence"/>
</dbReference>
<dbReference type="RefSeq" id="WP_188774125.1">
    <property type="nucleotide sequence ID" value="NZ_BMMB01000002.1"/>
</dbReference>
<keyword evidence="2" id="KW-1185">Reference proteome</keyword>
<evidence type="ECO:0008006" key="3">
    <source>
        <dbReference type="Google" id="ProtNLM"/>
    </source>
</evidence>
<dbReference type="EMBL" id="JAVDQH010000002">
    <property type="protein sequence ID" value="MDR6242610.1"/>
    <property type="molecule type" value="Genomic_DNA"/>
</dbReference>
<evidence type="ECO:0000313" key="1">
    <source>
        <dbReference type="EMBL" id="MDR6242610.1"/>
    </source>
</evidence>
<protein>
    <recommendedName>
        <fullName evidence="3">Flagellar protein FliT</fullName>
    </recommendedName>
</protein>
<organism evidence="1 2">
    <name type="scientific">Paenibacillus hunanensis</name>
    <dbReference type="NCBI Taxonomy" id="539262"/>
    <lineage>
        <taxon>Bacteria</taxon>
        <taxon>Bacillati</taxon>
        <taxon>Bacillota</taxon>
        <taxon>Bacilli</taxon>
        <taxon>Bacillales</taxon>
        <taxon>Paenibacillaceae</taxon>
        <taxon>Paenibacillus</taxon>
    </lineage>
</organism>
<accession>A0ABU1ITM4</accession>
<sequence length="116" mass="13541">MSKVDETMSTLLAELKQLTIDLVSRLSFASEEELIDFVDQRGQIIERMESYRSSVNDQDQLVLKELADMDPLILQKMNQFKEEAGNWLERQGAIKVQKNAYHQNFVTDSFFVDHRN</sequence>